<protein>
    <recommendedName>
        <fullName evidence="1">DUF7587 domain-containing protein</fullName>
    </recommendedName>
</protein>
<dbReference type="SUPFAM" id="SSF56399">
    <property type="entry name" value="ADP-ribosylation"/>
    <property type="match status" value="1"/>
</dbReference>
<proteinExistence type="predicted"/>
<dbReference type="VEuPathDB" id="FungiDB:SMAC_09402"/>
<name>A0A8S8ZGX8_SORMA</name>
<evidence type="ECO:0000313" key="2">
    <source>
        <dbReference type="EMBL" id="KAA8628056.1"/>
    </source>
</evidence>
<dbReference type="AlphaFoldDB" id="A0A8S8ZGX8"/>
<feature type="domain" description="DUF7587" evidence="1">
    <location>
        <begin position="20"/>
        <end position="119"/>
    </location>
</feature>
<dbReference type="Proteomes" id="UP000433876">
    <property type="component" value="Unassembled WGS sequence"/>
</dbReference>
<dbReference type="InterPro" id="IPR056009">
    <property type="entry name" value="DUF7587"/>
</dbReference>
<sequence length="164" mass="19700">MTRRRGGRPWGYYSERYYDIPQYLHFVQHPGSQSWEDDDGSFVAADTCSTGRRGLFHLEDQISLHVDWYYRGPTCFISTFADYDHAYNWARQRFRPTNIYTIDTSRLPDDFIIFYAGRFNSDAFDSEYLFLDFIPGYSIIYCECLPRYPNFRTNQRPRRSQGFY</sequence>
<evidence type="ECO:0000313" key="3">
    <source>
        <dbReference type="Proteomes" id="UP000433876"/>
    </source>
</evidence>
<dbReference type="PANTHER" id="PTHR40781">
    <property type="match status" value="1"/>
</dbReference>
<evidence type="ECO:0000259" key="1">
    <source>
        <dbReference type="Pfam" id="PF24494"/>
    </source>
</evidence>
<reference evidence="2 3" key="1">
    <citation type="submission" date="2017-07" db="EMBL/GenBank/DDBJ databases">
        <title>Genome sequence of the Sordaria macrospora wild type strain R19027.</title>
        <authorList>
            <person name="Nowrousian M."/>
            <person name="Teichert I."/>
            <person name="Kueck U."/>
        </authorList>
    </citation>
    <scope>NUCLEOTIDE SEQUENCE [LARGE SCALE GENOMIC DNA]</scope>
    <source>
        <strain evidence="2 3">R19027</strain>
        <tissue evidence="2">Mycelium</tissue>
    </source>
</reference>
<comment type="caution">
    <text evidence="2">The sequence shown here is derived from an EMBL/GenBank/DDBJ whole genome shotgun (WGS) entry which is preliminary data.</text>
</comment>
<gene>
    <name evidence="2" type="ORF">SMACR_09402</name>
</gene>
<accession>A0A8S8ZGX8</accession>
<dbReference type="Pfam" id="PF24494">
    <property type="entry name" value="DUF7587"/>
    <property type="match status" value="1"/>
</dbReference>
<dbReference type="EMBL" id="NMPR01000210">
    <property type="protein sequence ID" value="KAA8628056.1"/>
    <property type="molecule type" value="Genomic_DNA"/>
</dbReference>
<organism evidence="2 3">
    <name type="scientific">Sordaria macrospora</name>
    <dbReference type="NCBI Taxonomy" id="5147"/>
    <lineage>
        <taxon>Eukaryota</taxon>
        <taxon>Fungi</taxon>
        <taxon>Dikarya</taxon>
        <taxon>Ascomycota</taxon>
        <taxon>Pezizomycotina</taxon>
        <taxon>Sordariomycetes</taxon>
        <taxon>Sordariomycetidae</taxon>
        <taxon>Sordariales</taxon>
        <taxon>Sordariaceae</taxon>
        <taxon>Sordaria</taxon>
    </lineage>
</organism>
<dbReference type="PANTHER" id="PTHR40781:SF1">
    <property type="match status" value="1"/>
</dbReference>